<name>A0ABP9K0A9_9NOCA</name>
<proteinExistence type="predicted"/>
<evidence type="ECO:0000313" key="1">
    <source>
        <dbReference type="EMBL" id="GAA5046518.1"/>
    </source>
</evidence>
<evidence type="ECO:0000313" key="2">
    <source>
        <dbReference type="Proteomes" id="UP001500603"/>
    </source>
</evidence>
<sequence length="177" mass="20325">MSTDMPMWFIQCLAAPRLAPYVRAAQKDGVSVQSLYAWNLEVAASFYVPLRFLEVSIRNAMHEQLVENYSRPDWWEVAPLDKHSRTMIDKAAANVRRQGGRQPTTDHVVAALTFGFWLSLLSKRYDRYLWVPVLHKAFPYYHRDRASSRGFAVRGSGAQRCLASQPFLRNDLDSMTA</sequence>
<comment type="caution">
    <text evidence="1">The sequence shown here is derived from an EMBL/GenBank/DDBJ whole genome shotgun (WGS) entry which is preliminary data.</text>
</comment>
<accession>A0ABP9K0A9</accession>
<organism evidence="1 2">
    <name type="scientific">Nocardia callitridis</name>
    <dbReference type="NCBI Taxonomy" id="648753"/>
    <lineage>
        <taxon>Bacteria</taxon>
        <taxon>Bacillati</taxon>
        <taxon>Actinomycetota</taxon>
        <taxon>Actinomycetes</taxon>
        <taxon>Mycobacteriales</taxon>
        <taxon>Nocardiaceae</taxon>
        <taxon>Nocardia</taxon>
    </lineage>
</organism>
<protein>
    <submittedName>
        <fullName evidence="1">Uncharacterized protein</fullName>
    </submittedName>
</protein>
<dbReference type="Proteomes" id="UP001500603">
    <property type="component" value="Unassembled WGS sequence"/>
</dbReference>
<dbReference type="EMBL" id="BAABJM010000001">
    <property type="protein sequence ID" value="GAA5046518.1"/>
    <property type="molecule type" value="Genomic_DNA"/>
</dbReference>
<keyword evidence="2" id="KW-1185">Reference proteome</keyword>
<gene>
    <name evidence="1" type="ORF">GCM10023318_12030</name>
</gene>
<reference evidence="2" key="1">
    <citation type="journal article" date="2019" name="Int. J. Syst. Evol. Microbiol.">
        <title>The Global Catalogue of Microorganisms (GCM) 10K type strain sequencing project: providing services to taxonomists for standard genome sequencing and annotation.</title>
        <authorList>
            <consortium name="The Broad Institute Genomics Platform"/>
            <consortium name="The Broad Institute Genome Sequencing Center for Infectious Disease"/>
            <person name="Wu L."/>
            <person name="Ma J."/>
        </authorList>
    </citation>
    <scope>NUCLEOTIDE SEQUENCE [LARGE SCALE GENOMIC DNA]</scope>
    <source>
        <strain evidence="2">JCM 18298</strain>
    </source>
</reference>